<dbReference type="EMBL" id="DVFW01000026">
    <property type="protein sequence ID" value="HIQ80743.1"/>
    <property type="molecule type" value="Genomic_DNA"/>
</dbReference>
<dbReference type="Proteomes" id="UP000886787">
    <property type="component" value="Unassembled WGS sequence"/>
</dbReference>
<organism evidence="2 3">
    <name type="scientific">Candidatus Scatavimonas merdigallinarum</name>
    <dbReference type="NCBI Taxonomy" id="2840914"/>
    <lineage>
        <taxon>Bacteria</taxon>
        <taxon>Bacillati</taxon>
        <taxon>Bacillota</taxon>
        <taxon>Clostridia</taxon>
        <taxon>Eubacteriales</taxon>
        <taxon>Oscillospiraceae</taxon>
        <taxon>Oscillospiraceae incertae sedis</taxon>
        <taxon>Candidatus Scatavimonas</taxon>
    </lineage>
</organism>
<dbReference type="InterPro" id="IPR018247">
    <property type="entry name" value="EF_Hand_1_Ca_BS"/>
</dbReference>
<evidence type="ECO:0000313" key="3">
    <source>
        <dbReference type="Proteomes" id="UP000886787"/>
    </source>
</evidence>
<keyword evidence="1" id="KW-0732">Signal</keyword>
<dbReference type="PROSITE" id="PS00018">
    <property type="entry name" value="EF_HAND_1"/>
    <property type="match status" value="1"/>
</dbReference>
<accession>A0A9D0ZHW9</accession>
<name>A0A9D0ZHW9_9FIRM</name>
<dbReference type="InterPro" id="IPR036439">
    <property type="entry name" value="Dockerin_dom_sf"/>
</dbReference>
<gene>
    <name evidence="2" type="ORF">IAD32_05590</name>
</gene>
<evidence type="ECO:0000313" key="2">
    <source>
        <dbReference type="EMBL" id="HIQ80743.1"/>
    </source>
</evidence>
<protein>
    <submittedName>
        <fullName evidence="2">Dockerin type I repeat-containing protein</fullName>
    </submittedName>
</protein>
<reference evidence="2" key="1">
    <citation type="submission" date="2020-10" db="EMBL/GenBank/DDBJ databases">
        <authorList>
            <person name="Gilroy R."/>
        </authorList>
    </citation>
    <scope>NUCLEOTIDE SEQUENCE</scope>
    <source>
        <strain evidence="2">ChiSjej1B19-3389</strain>
    </source>
</reference>
<reference evidence="2" key="2">
    <citation type="journal article" date="2021" name="PeerJ">
        <title>Extensive microbial diversity within the chicken gut microbiome revealed by metagenomics and culture.</title>
        <authorList>
            <person name="Gilroy R."/>
            <person name="Ravi A."/>
            <person name="Getino M."/>
            <person name="Pursley I."/>
            <person name="Horton D.L."/>
            <person name="Alikhan N.F."/>
            <person name="Baker D."/>
            <person name="Gharbi K."/>
            <person name="Hall N."/>
            <person name="Watson M."/>
            <person name="Adriaenssens E.M."/>
            <person name="Foster-Nyarko E."/>
            <person name="Jarju S."/>
            <person name="Secka A."/>
            <person name="Antonio M."/>
            <person name="Oren A."/>
            <person name="Chaudhuri R.R."/>
            <person name="La Ragione R."/>
            <person name="Hildebrand F."/>
            <person name="Pallen M.J."/>
        </authorList>
    </citation>
    <scope>NUCLEOTIDE SEQUENCE</scope>
    <source>
        <strain evidence="2">ChiSjej1B19-3389</strain>
    </source>
</reference>
<dbReference type="Gene3D" id="1.10.1330.10">
    <property type="entry name" value="Dockerin domain"/>
    <property type="match status" value="1"/>
</dbReference>
<sequence length="456" mass="50459">MTVKKKQCYRVALLLLVFCLLASVTTAGAGAQTTAGSAAGYENPTWPTLDRAQASIEQLYNENYPEIADKIREIRGILPEECTDEALTLYWGSCGPTSIAFQKVLMDNGIYAETRIDSQMYAKHEYNLLRTRLTDGSVKLVLIDGSYRQFMRSYFLQEIMQTSGKPSSEVTDDEINAAILASGLPNILTFEFGNWQQAIQKIQSVLGEDVDPLAYNWIDSSYESQPYPEPSLQTSYTRYLSQEELAALKAGLLYEKPFEESLYIKGSWDSFATRQRFSYKGNGVYEVNLQLNPNADAYTCTIEGEQPGTPFYAAASQAVVYPTLNTYYNHGTVQSFLTDAMISGHTLLLGAGGNSHITVRIDTRAGIHSPQIRTVPAFRVGLYGDMDGNNVIDLQDIIFMQKALAGLVALTDYQKKVCTVSGSDVFSTQDLLLVQRYLANDPQAGLTGQDVYAPLS</sequence>
<proteinExistence type="predicted"/>
<dbReference type="AlphaFoldDB" id="A0A9D0ZHW9"/>
<evidence type="ECO:0000256" key="1">
    <source>
        <dbReference type="SAM" id="SignalP"/>
    </source>
</evidence>
<comment type="caution">
    <text evidence="2">The sequence shown here is derived from an EMBL/GenBank/DDBJ whole genome shotgun (WGS) entry which is preliminary data.</text>
</comment>
<dbReference type="SUPFAM" id="SSF63446">
    <property type="entry name" value="Type I dockerin domain"/>
    <property type="match status" value="1"/>
</dbReference>
<dbReference type="GO" id="GO:0000272">
    <property type="term" value="P:polysaccharide catabolic process"/>
    <property type="evidence" value="ECO:0007669"/>
    <property type="project" value="InterPro"/>
</dbReference>
<feature type="chain" id="PRO_5039285279" evidence="1">
    <location>
        <begin position="30"/>
        <end position="456"/>
    </location>
</feature>
<feature type="signal peptide" evidence="1">
    <location>
        <begin position="1"/>
        <end position="29"/>
    </location>
</feature>